<evidence type="ECO:0008006" key="3">
    <source>
        <dbReference type="Google" id="ProtNLM"/>
    </source>
</evidence>
<dbReference type="AlphaFoldDB" id="A0A502GX73"/>
<protein>
    <recommendedName>
        <fullName evidence="3">CHAP domain-containing protein</fullName>
    </recommendedName>
</protein>
<keyword evidence="2" id="KW-1185">Reference proteome</keyword>
<comment type="caution">
    <text evidence="1">The sequence shown here is derived from an EMBL/GenBank/DDBJ whole genome shotgun (WGS) entry which is preliminary data.</text>
</comment>
<reference evidence="1 2" key="1">
    <citation type="journal article" date="2019" name="Environ. Microbiol.">
        <title>Species interactions and distinct microbial communities in high Arctic permafrost affected cryosols are associated with the CH4 and CO2 gas fluxes.</title>
        <authorList>
            <person name="Altshuler I."/>
            <person name="Hamel J."/>
            <person name="Turney S."/>
            <person name="Magnuson E."/>
            <person name="Levesque R."/>
            <person name="Greer C."/>
            <person name="Whyte L.G."/>
        </authorList>
    </citation>
    <scope>NUCLEOTIDE SEQUENCE [LARGE SCALE GENOMIC DNA]</scope>
    <source>
        <strain evidence="1 2">S9.2P</strain>
    </source>
</reference>
<dbReference type="RefSeq" id="WP_140466753.1">
    <property type="nucleotide sequence ID" value="NZ_RCYZ01000004.1"/>
</dbReference>
<sequence>MISRQVFTRLGWLLFVVLLLLGLRQYTHAQPVPSRAIQARYGAQLVAWTRTQLYLRELTGNNDAPEIDAWARANGVALRSSWCGLYQWKANKVLGLPTPRGAAGSYNWALDPVRTYYLRNRRGTLDSLKVGHRVMFYYSNLGRIGHIGLAVAASRKVRAGRPARGFIINAGNTGRGGGRNGAGVYDLFYASSDIYAAANWNY</sequence>
<accession>A0A502GX73</accession>
<gene>
    <name evidence="1" type="ORF">EAH73_11830</name>
</gene>
<evidence type="ECO:0000313" key="1">
    <source>
        <dbReference type="EMBL" id="TPG66052.1"/>
    </source>
</evidence>
<organism evidence="1 2">
    <name type="scientific">Hymenobacter nivis</name>
    <dbReference type="NCBI Taxonomy" id="1850093"/>
    <lineage>
        <taxon>Bacteria</taxon>
        <taxon>Pseudomonadati</taxon>
        <taxon>Bacteroidota</taxon>
        <taxon>Cytophagia</taxon>
        <taxon>Cytophagales</taxon>
        <taxon>Hymenobacteraceae</taxon>
        <taxon>Hymenobacter</taxon>
    </lineage>
</organism>
<evidence type="ECO:0000313" key="2">
    <source>
        <dbReference type="Proteomes" id="UP000317646"/>
    </source>
</evidence>
<dbReference type="Proteomes" id="UP000317646">
    <property type="component" value="Unassembled WGS sequence"/>
</dbReference>
<proteinExistence type="predicted"/>
<dbReference type="EMBL" id="RCYZ01000004">
    <property type="protein sequence ID" value="TPG66052.1"/>
    <property type="molecule type" value="Genomic_DNA"/>
</dbReference>
<dbReference type="OrthoDB" id="9813532at2"/>
<name>A0A502GX73_9BACT</name>